<dbReference type="EMBL" id="LR593886">
    <property type="protein sequence ID" value="VTR98843.1"/>
    <property type="molecule type" value="Genomic_DNA"/>
</dbReference>
<dbReference type="AlphaFoldDB" id="A0A6P2DE94"/>
<protein>
    <submittedName>
        <fullName evidence="2">Uncharacterized protein</fullName>
    </submittedName>
</protein>
<dbReference type="Proteomes" id="UP000464178">
    <property type="component" value="Chromosome"/>
</dbReference>
<dbReference type="KEGG" id="gms:SOIL9_01390"/>
<dbReference type="RefSeq" id="WP_162671715.1">
    <property type="nucleotide sequence ID" value="NZ_LR593886.1"/>
</dbReference>
<proteinExistence type="predicted"/>
<evidence type="ECO:0000256" key="1">
    <source>
        <dbReference type="SAM" id="MobiDB-lite"/>
    </source>
</evidence>
<keyword evidence="3" id="KW-1185">Reference proteome</keyword>
<organism evidence="2 3">
    <name type="scientific">Gemmata massiliana</name>
    <dbReference type="NCBI Taxonomy" id="1210884"/>
    <lineage>
        <taxon>Bacteria</taxon>
        <taxon>Pseudomonadati</taxon>
        <taxon>Planctomycetota</taxon>
        <taxon>Planctomycetia</taxon>
        <taxon>Gemmatales</taxon>
        <taxon>Gemmataceae</taxon>
        <taxon>Gemmata</taxon>
    </lineage>
</organism>
<name>A0A6P2DE94_9BACT</name>
<reference evidence="2 3" key="1">
    <citation type="submission" date="2019-05" db="EMBL/GenBank/DDBJ databases">
        <authorList>
            <consortium name="Science for Life Laboratories"/>
        </authorList>
    </citation>
    <scope>NUCLEOTIDE SEQUENCE [LARGE SCALE GENOMIC DNA]</scope>
    <source>
        <strain evidence="2">Soil9</strain>
    </source>
</reference>
<evidence type="ECO:0000313" key="2">
    <source>
        <dbReference type="EMBL" id="VTR98843.1"/>
    </source>
</evidence>
<accession>A0A6P2DE94</accession>
<sequence>MSSGNVRVKRRRAEYLAPEGPKSPLSPPCLADRLEALQDRVLYLEAALHHVCDRLGIDPGRLPDPFVWGGKAGDQ</sequence>
<feature type="region of interest" description="Disordered" evidence="1">
    <location>
        <begin position="1"/>
        <end position="24"/>
    </location>
</feature>
<evidence type="ECO:0000313" key="3">
    <source>
        <dbReference type="Proteomes" id="UP000464178"/>
    </source>
</evidence>
<gene>
    <name evidence="2" type="ORF">SOIL9_01390</name>
</gene>